<keyword evidence="9" id="KW-1185">Reference proteome</keyword>
<reference evidence="8 9" key="1">
    <citation type="submission" date="2016-04" db="EMBL/GenBank/DDBJ databases">
        <title>Genome sequence of Clostridium magnum DSM 2767.</title>
        <authorList>
            <person name="Poehlein A."/>
            <person name="Uhlig R."/>
            <person name="Fischer R."/>
            <person name="Bahl H."/>
            <person name="Daniel R."/>
        </authorList>
    </citation>
    <scope>NUCLEOTIDE SEQUENCE [LARGE SCALE GENOMIC DNA]</scope>
    <source>
        <strain evidence="8 9">DSM 2767</strain>
    </source>
</reference>
<feature type="transmembrane region" description="Helical" evidence="7">
    <location>
        <begin position="111"/>
        <end position="128"/>
    </location>
</feature>
<keyword evidence="6 7" id="KW-0472">Membrane</keyword>
<name>A0A162TH92_9CLOT</name>
<evidence type="ECO:0000256" key="7">
    <source>
        <dbReference type="HAMAP-Rule" id="MF_01147"/>
    </source>
</evidence>
<feature type="transmembrane region" description="Helical" evidence="7">
    <location>
        <begin position="197"/>
        <end position="215"/>
    </location>
</feature>
<dbReference type="EC" id="2.5.1.145" evidence="7"/>
<feature type="transmembrane region" description="Helical" evidence="7">
    <location>
        <begin position="165"/>
        <end position="185"/>
    </location>
</feature>
<accession>A0A162TH92</accession>
<feature type="transmembrane region" description="Helical" evidence="7">
    <location>
        <begin position="87"/>
        <end position="104"/>
    </location>
</feature>
<organism evidence="8 9">
    <name type="scientific">Clostridium magnum DSM 2767</name>
    <dbReference type="NCBI Taxonomy" id="1121326"/>
    <lineage>
        <taxon>Bacteria</taxon>
        <taxon>Bacillati</taxon>
        <taxon>Bacillota</taxon>
        <taxon>Clostridia</taxon>
        <taxon>Eubacteriales</taxon>
        <taxon>Clostridiaceae</taxon>
        <taxon>Clostridium</taxon>
    </lineage>
</organism>
<dbReference type="Pfam" id="PF01790">
    <property type="entry name" value="LGT"/>
    <property type="match status" value="1"/>
</dbReference>
<comment type="subcellular location">
    <subcellularLocation>
        <location evidence="7">Cell membrane</location>
        <topology evidence="7">Multi-pass membrane protein</topology>
    </subcellularLocation>
</comment>
<keyword evidence="8" id="KW-0328">Glycosyltransferase</keyword>
<dbReference type="HAMAP" id="MF_01147">
    <property type="entry name" value="Lgt"/>
    <property type="match status" value="1"/>
</dbReference>
<dbReference type="PANTHER" id="PTHR30589">
    <property type="entry name" value="PROLIPOPROTEIN DIACYLGLYCERYL TRANSFERASE"/>
    <property type="match status" value="1"/>
</dbReference>
<evidence type="ECO:0000313" key="8">
    <source>
        <dbReference type="EMBL" id="KZL92640.1"/>
    </source>
</evidence>
<dbReference type="AlphaFoldDB" id="A0A162TH92"/>
<proteinExistence type="inferred from homology"/>
<comment type="caution">
    <text evidence="8">The sequence shown here is derived from an EMBL/GenBank/DDBJ whole genome shotgun (WGS) entry which is preliminary data.</text>
</comment>
<dbReference type="PATRIC" id="fig|1121326.3.peg.2453"/>
<keyword evidence="8" id="KW-0449">Lipoprotein</keyword>
<feature type="transmembrane region" description="Helical" evidence="7">
    <location>
        <begin position="44"/>
        <end position="67"/>
    </location>
</feature>
<dbReference type="RefSeq" id="WP_066622243.1">
    <property type="nucleotide sequence ID" value="NZ_FQXL01000021.1"/>
</dbReference>
<dbReference type="STRING" id="1121326.CLMAG_24540"/>
<feature type="binding site" evidence="7">
    <location>
        <position position="130"/>
    </location>
    <ligand>
        <name>a 1,2-diacyl-sn-glycero-3-phospho-(1'-sn-glycerol)</name>
        <dbReference type="ChEBI" id="CHEBI:64716"/>
    </ligand>
</feature>
<gene>
    <name evidence="8" type="primary">lgt_2</name>
    <name evidence="7" type="synonym">lgt</name>
    <name evidence="8" type="ORF">CLMAG_24540</name>
</gene>
<dbReference type="GO" id="GO:0042158">
    <property type="term" value="P:lipoprotein biosynthetic process"/>
    <property type="evidence" value="ECO:0007669"/>
    <property type="project" value="UniProtKB-UniRule"/>
</dbReference>
<protein>
    <recommendedName>
        <fullName evidence="7">Phosphatidylglycerol--prolipoprotein diacylglyceryl transferase</fullName>
        <ecNumber evidence="7">2.5.1.145</ecNumber>
    </recommendedName>
</protein>
<keyword evidence="3 7" id="KW-0808">Transferase</keyword>
<comment type="pathway">
    <text evidence="7">Protein modification; lipoprotein biosynthesis (diacylglyceryl transfer).</text>
</comment>
<keyword evidence="2 7" id="KW-1003">Cell membrane</keyword>
<dbReference type="Proteomes" id="UP000076603">
    <property type="component" value="Unassembled WGS sequence"/>
</dbReference>
<dbReference type="NCBIfam" id="TIGR00544">
    <property type="entry name" value="lgt"/>
    <property type="match status" value="1"/>
</dbReference>
<dbReference type="EMBL" id="LWAE01000002">
    <property type="protein sequence ID" value="KZL92640.1"/>
    <property type="molecule type" value="Genomic_DNA"/>
</dbReference>
<evidence type="ECO:0000313" key="9">
    <source>
        <dbReference type="Proteomes" id="UP000076603"/>
    </source>
</evidence>
<evidence type="ECO:0000256" key="2">
    <source>
        <dbReference type="ARBA" id="ARBA00022475"/>
    </source>
</evidence>
<comment type="function">
    <text evidence="7">Catalyzes the transfer of the diacylglyceryl group from phosphatidylglycerol to the sulfhydryl group of the N-terminal cysteine of a prolipoprotein, the first step in the formation of mature lipoproteins.</text>
</comment>
<dbReference type="GO" id="GO:0005886">
    <property type="term" value="C:plasma membrane"/>
    <property type="evidence" value="ECO:0007669"/>
    <property type="project" value="UniProtKB-SubCell"/>
</dbReference>
<dbReference type="NCBIfam" id="NF000778">
    <property type="entry name" value="PRK00052.3-4"/>
    <property type="match status" value="1"/>
</dbReference>
<feature type="transmembrane region" description="Helical" evidence="7">
    <location>
        <begin position="13"/>
        <end position="32"/>
    </location>
</feature>
<keyword evidence="5 7" id="KW-1133">Transmembrane helix</keyword>
<dbReference type="GO" id="GO:0008961">
    <property type="term" value="F:phosphatidylglycerol-prolipoprotein diacylglyceryl transferase activity"/>
    <property type="evidence" value="ECO:0007669"/>
    <property type="project" value="UniProtKB-UniRule"/>
</dbReference>
<evidence type="ECO:0000256" key="6">
    <source>
        <dbReference type="ARBA" id="ARBA00023136"/>
    </source>
</evidence>
<dbReference type="PANTHER" id="PTHR30589:SF0">
    <property type="entry name" value="PHOSPHATIDYLGLYCEROL--PROLIPOPROTEIN DIACYLGLYCERYL TRANSFERASE"/>
    <property type="match status" value="1"/>
</dbReference>
<dbReference type="UniPathway" id="UPA00664"/>
<evidence type="ECO:0000256" key="1">
    <source>
        <dbReference type="ARBA" id="ARBA00007150"/>
    </source>
</evidence>
<evidence type="ECO:0000256" key="5">
    <source>
        <dbReference type="ARBA" id="ARBA00022989"/>
    </source>
</evidence>
<keyword evidence="4 7" id="KW-0812">Transmembrane</keyword>
<dbReference type="InterPro" id="IPR001640">
    <property type="entry name" value="Lgt"/>
</dbReference>
<feature type="transmembrane region" description="Helical" evidence="7">
    <location>
        <begin position="221"/>
        <end position="245"/>
    </location>
</feature>
<comment type="similarity">
    <text evidence="1 7">Belongs to the Lgt family.</text>
</comment>
<sequence>MHPILFKFGLITLYSYGFMIAIGIISALALSLHRAKRLNFDTDAITDLGIYGVVGGFIGAKLLFWIVEFPSIIHNPNFIVETLSNGFVVYGGIMGGVVTGYVYCKIKGLDFLAYLDLIVPAIALAQGFGRIGCFETGCCYGRETDSVLGIAFQNSLYAPNGVSLIPTQLFSSAGDFIIAGILLYYSSKSQRKGQVAGLYMILYSAGRFIIEIFRGDPRGSVGILSTSQFICIFMFFVGIYVFGFLNKKRSHSKYVERM</sequence>
<evidence type="ECO:0000256" key="3">
    <source>
        <dbReference type="ARBA" id="ARBA00022679"/>
    </source>
</evidence>
<comment type="catalytic activity">
    <reaction evidence="7">
        <text>L-cysteinyl-[prolipoprotein] + a 1,2-diacyl-sn-glycero-3-phospho-(1'-sn-glycerol) = an S-1,2-diacyl-sn-glyceryl-L-cysteinyl-[prolipoprotein] + sn-glycerol 1-phosphate + H(+)</text>
        <dbReference type="Rhea" id="RHEA:56712"/>
        <dbReference type="Rhea" id="RHEA-COMP:14679"/>
        <dbReference type="Rhea" id="RHEA-COMP:14680"/>
        <dbReference type="ChEBI" id="CHEBI:15378"/>
        <dbReference type="ChEBI" id="CHEBI:29950"/>
        <dbReference type="ChEBI" id="CHEBI:57685"/>
        <dbReference type="ChEBI" id="CHEBI:64716"/>
        <dbReference type="ChEBI" id="CHEBI:140658"/>
        <dbReference type="EC" id="2.5.1.145"/>
    </reaction>
</comment>
<dbReference type="OrthoDB" id="871140at2"/>
<evidence type="ECO:0000256" key="4">
    <source>
        <dbReference type="ARBA" id="ARBA00022692"/>
    </source>
</evidence>